<name>A0A382QF81_9ZZZZ</name>
<dbReference type="PANTHER" id="PTHR30290">
    <property type="entry name" value="PERIPLASMIC BINDING COMPONENT OF ABC TRANSPORTER"/>
    <property type="match status" value="1"/>
</dbReference>
<protein>
    <recommendedName>
        <fullName evidence="4">Solute-binding protein family 5 domain-containing protein</fullName>
    </recommendedName>
</protein>
<dbReference type="EMBL" id="UINC01114117">
    <property type="protein sequence ID" value="SVC84204.1"/>
    <property type="molecule type" value="Genomic_DNA"/>
</dbReference>
<sequence length="286" mass="31051">FFPNMSYPGATGDAMRSAEVRQAMSLAIDRDAINDISFLGLGTPRQNVPKPGHAHYPGDDVAQQRVPQDVDAAIALLDAVTETDGDGNRTMGGEKIVITIGVTPAFGPWPDVAEQVAGYWNDIGLGTDVQVMTRSLVTTKRINNEFAVFVWNEDSTGFTFTNIAKRSIAFGDAGCFPGPAFCDFVRTDGAEGTDPASLGMQELSDWSMKHLIGPTIPKAEHDALAKELYTHLVQEQYNIGIVGLSPMVQGVIVKKKTLNNVPDTAGNDWPLRTPNTGFPEQWYYSK</sequence>
<dbReference type="Pfam" id="PF00496">
    <property type="entry name" value="SBP_bac_5"/>
    <property type="match status" value="1"/>
</dbReference>
<evidence type="ECO:0000256" key="2">
    <source>
        <dbReference type="ARBA" id="ARBA00022448"/>
    </source>
</evidence>
<dbReference type="AlphaFoldDB" id="A0A382QF81"/>
<evidence type="ECO:0000313" key="5">
    <source>
        <dbReference type="EMBL" id="SVC84204.1"/>
    </source>
</evidence>
<dbReference type="Gene3D" id="3.10.105.10">
    <property type="entry name" value="Dipeptide-binding Protein, Domain 3"/>
    <property type="match status" value="1"/>
</dbReference>
<keyword evidence="2" id="KW-0813">Transport</keyword>
<dbReference type="GO" id="GO:1904680">
    <property type="term" value="F:peptide transmembrane transporter activity"/>
    <property type="evidence" value="ECO:0007669"/>
    <property type="project" value="TreeGrafter"/>
</dbReference>
<dbReference type="GO" id="GO:0015833">
    <property type="term" value="P:peptide transport"/>
    <property type="evidence" value="ECO:0007669"/>
    <property type="project" value="TreeGrafter"/>
</dbReference>
<dbReference type="SUPFAM" id="SSF53850">
    <property type="entry name" value="Periplasmic binding protein-like II"/>
    <property type="match status" value="1"/>
</dbReference>
<comment type="similarity">
    <text evidence="1">Belongs to the bacterial solute-binding protein 5 family.</text>
</comment>
<evidence type="ECO:0000259" key="4">
    <source>
        <dbReference type="Pfam" id="PF00496"/>
    </source>
</evidence>
<proteinExistence type="inferred from homology"/>
<organism evidence="5">
    <name type="scientific">marine metagenome</name>
    <dbReference type="NCBI Taxonomy" id="408172"/>
    <lineage>
        <taxon>unclassified sequences</taxon>
        <taxon>metagenomes</taxon>
        <taxon>ecological metagenomes</taxon>
    </lineage>
</organism>
<reference evidence="5" key="1">
    <citation type="submission" date="2018-05" db="EMBL/GenBank/DDBJ databases">
        <authorList>
            <person name="Lanie J.A."/>
            <person name="Ng W.-L."/>
            <person name="Kazmierczak K.M."/>
            <person name="Andrzejewski T.M."/>
            <person name="Davidsen T.M."/>
            <person name="Wayne K.J."/>
            <person name="Tettelin H."/>
            <person name="Glass J.I."/>
            <person name="Rusch D."/>
            <person name="Podicherti R."/>
            <person name="Tsui H.-C.T."/>
            <person name="Winkler M.E."/>
        </authorList>
    </citation>
    <scope>NUCLEOTIDE SEQUENCE</scope>
</reference>
<evidence type="ECO:0000256" key="3">
    <source>
        <dbReference type="ARBA" id="ARBA00022729"/>
    </source>
</evidence>
<accession>A0A382QF81</accession>
<feature type="non-terminal residue" evidence="5">
    <location>
        <position position="1"/>
    </location>
</feature>
<evidence type="ECO:0000256" key="1">
    <source>
        <dbReference type="ARBA" id="ARBA00005695"/>
    </source>
</evidence>
<feature type="domain" description="Solute-binding protein family 5" evidence="4">
    <location>
        <begin position="12"/>
        <end position="152"/>
    </location>
</feature>
<dbReference type="InterPro" id="IPR039424">
    <property type="entry name" value="SBP_5"/>
</dbReference>
<dbReference type="PANTHER" id="PTHR30290:SF9">
    <property type="entry name" value="OLIGOPEPTIDE-BINDING PROTEIN APPA"/>
    <property type="match status" value="1"/>
</dbReference>
<gene>
    <name evidence="5" type="ORF">METZ01_LOCUS337058</name>
</gene>
<dbReference type="InterPro" id="IPR000914">
    <property type="entry name" value="SBP_5_dom"/>
</dbReference>
<keyword evidence="3" id="KW-0732">Signal</keyword>